<evidence type="ECO:0000313" key="3">
    <source>
        <dbReference type="EMBL" id="XCC45296.1"/>
    </source>
</evidence>
<dbReference type="AlphaFoldDB" id="A0AAU7ZXE9"/>
<sequence length="141" mass="17097">MNIYNRTILIGIINKKQNKKKCLNNLEELEKLIITLKGKVIKKFYQRIRKINLKTYIGKGKIKTIKKFIIKKKIKTIIFNDKISSIQYRNIENFINKNNIFIYDRTKIILDIFKYRSKNYNSKIQIELAEKKYLFTRLNKM</sequence>
<evidence type="ECO:0000256" key="1">
    <source>
        <dbReference type="SAM" id="Coils"/>
    </source>
</evidence>
<dbReference type="InterPro" id="IPR016496">
    <property type="entry name" value="GTPase_HflX"/>
</dbReference>
<reference evidence="3" key="1">
    <citation type="submission" date="2024-06" db="EMBL/GenBank/DDBJ databases">
        <title>Diversity, functionality, and evolutionary history of bacterial symbionts in false click beetles (Coleoptera, Throscidae).</title>
        <authorList>
            <person name="Wierz J.C."/>
            <person name="Malm H."/>
            <person name="Kaltenpoth M."/>
            <person name="Engl T."/>
        </authorList>
    </citation>
    <scope>NUCLEOTIDE SEQUENCE</scope>
    <source>
        <strain evidence="3">Ttur</strain>
    </source>
</reference>
<dbReference type="GO" id="GO:0043022">
    <property type="term" value="F:ribosome binding"/>
    <property type="evidence" value="ECO:0007669"/>
    <property type="project" value="TreeGrafter"/>
</dbReference>
<keyword evidence="1" id="KW-0175">Coiled coil</keyword>
<dbReference type="InterPro" id="IPR042108">
    <property type="entry name" value="GTPase_HflX_N_sf"/>
</dbReference>
<feature type="coiled-coil region" evidence="1">
    <location>
        <begin position="12"/>
        <end position="39"/>
    </location>
</feature>
<accession>A0AAU7ZXE9</accession>
<dbReference type="EMBL" id="CP158689">
    <property type="protein sequence ID" value="XCC45296.1"/>
    <property type="molecule type" value="Genomic_DNA"/>
</dbReference>
<gene>
    <name evidence="3" type="ORF">ABUS76_00830</name>
</gene>
<dbReference type="GO" id="GO:0005737">
    <property type="term" value="C:cytoplasm"/>
    <property type="evidence" value="ECO:0007669"/>
    <property type="project" value="TreeGrafter"/>
</dbReference>
<proteinExistence type="predicted"/>
<dbReference type="PANTHER" id="PTHR10229">
    <property type="entry name" value="GTP-BINDING PROTEIN HFLX"/>
    <property type="match status" value="1"/>
</dbReference>
<dbReference type="GO" id="GO:0005525">
    <property type="term" value="F:GTP binding"/>
    <property type="evidence" value="ECO:0007669"/>
    <property type="project" value="InterPro"/>
</dbReference>
<organism evidence="3">
    <name type="scientific">Candidatus Shikimatogenerans sp. Ttur</name>
    <dbReference type="NCBI Taxonomy" id="3158569"/>
    <lineage>
        <taxon>Bacteria</taxon>
        <taxon>Pseudomonadati</taxon>
        <taxon>Bacteroidota</taxon>
        <taxon>Flavobacteriia</taxon>
        <taxon>Flavobacteriales</taxon>
        <taxon>Candidatus Shikimatogenerans</taxon>
    </lineage>
</organism>
<evidence type="ECO:0000259" key="2">
    <source>
        <dbReference type="Pfam" id="PF13167"/>
    </source>
</evidence>
<name>A0AAU7ZXE9_9FLAO</name>
<dbReference type="PANTHER" id="PTHR10229:SF0">
    <property type="entry name" value="GTP-BINDING PROTEIN 6-RELATED"/>
    <property type="match status" value="1"/>
</dbReference>
<dbReference type="Pfam" id="PF13167">
    <property type="entry name" value="GTP-bdg_N"/>
    <property type="match status" value="1"/>
</dbReference>
<dbReference type="InterPro" id="IPR025121">
    <property type="entry name" value="GTPase_HflX_N"/>
</dbReference>
<feature type="domain" description="GTPase HflX N-terminal" evidence="2">
    <location>
        <begin position="25"/>
        <end position="113"/>
    </location>
</feature>
<dbReference type="Gene3D" id="3.40.50.11060">
    <property type="entry name" value="GTPase HflX, N-terminal domain"/>
    <property type="match status" value="1"/>
</dbReference>
<protein>
    <recommendedName>
        <fullName evidence="2">GTPase HflX N-terminal domain-containing protein</fullName>
    </recommendedName>
</protein>